<comment type="subcellular location">
    <subcellularLocation>
        <location evidence="1">Membrane</location>
        <topology evidence="1">Multi-pass membrane protein</topology>
    </subcellularLocation>
</comment>
<feature type="transmembrane region" description="Helical" evidence="5">
    <location>
        <begin position="123"/>
        <end position="147"/>
    </location>
</feature>
<dbReference type="EMBL" id="METP01000011">
    <property type="protein sequence ID" value="OGC07023.1"/>
    <property type="molecule type" value="Genomic_DNA"/>
</dbReference>
<evidence type="ECO:0000256" key="3">
    <source>
        <dbReference type="ARBA" id="ARBA00022989"/>
    </source>
</evidence>
<proteinExistence type="predicted"/>
<evidence type="ECO:0000313" key="6">
    <source>
        <dbReference type="EMBL" id="OGC07023.1"/>
    </source>
</evidence>
<gene>
    <name evidence="6" type="ORF">A3H38_03875</name>
</gene>
<feature type="transmembrane region" description="Helical" evidence="5">
    <location>
        <begin position="69"/>
        <end position="89"/>
    </location>
</feature>
<reference evidence="6 7" key="1">
    <citation type="journal article" date="2016" name="Nat. Commun.">
        <title>Thousands of microbial genomes shed light on interconnected biogeochemical processes in an aquifer system.</title>
        <authorList>
            <person name="Anantharaman K."/>
            <person name="Brown C.T."/>
            <person name="Hug L.A."/>
            <person name="Sharon I."/>
            <person name="Castelle C.J."/>
            <person name="Probst A.J."/>
            <person name="Thomas B.C."/>
            <person name="Singh A."/>
            <person name="Wilkins M.J."/>
            <person name="Karaoz U."/>
            <person name="Brodie E.L."/>
            <person name="Williams K.H."/>
            <person name="Hubbard S.S."/>
            <person name="Banfield J.F."/>
        </authorList>
    </citation>
    <scope>NUCLEOTIDE SEQUENCE [LARGE SCALE GENOMIC DNA]</scope>
</reference>
<dbReference type="GO" id="GO:0005385">
    <property type="term" value="F:zinc ion transmembrane transporter activity"/>
    <property type="evidence" value="ECO:0007669"/>
    <property type="project" value="TreeGrafter"/>
</dbReference>
<evidence type="ECO:0000256" key="5">
    <source>
        <dbReference type="SAM" id="Phobius"/>
    </source>
</evidence>
<dbReference type="AlphaFoldDB" id="A0A1F4RHS0"/>
<keyword evidence="4 5" id="KW-0472">Membrane</keyword>
<dbReference type="GO" id="GO:0016020">
    <property type="term" value="C:membrane"/>
    <property type="evidence" value="ECO:0007669"/>
    <property type="project" value="UniProtKB-SubCell"/>
</dbReference>
<feature type="transmembrane region" description="Helical" evidence="5">
    <location>
        <begin position="168"/>
        <end position="188"/>
    </location>
</feature>
<comment type="caution">
    <text evidence="6">The sequence shown here is derived from an EMBL/GenBank/DDBJ whole genome shotgun (WGS) entry which is preliminary data.</text>
</comment>
<evidence type="ECO:0008006" key="8">
    <source>
        <dbReference type="Google" id="ProtNLM"/>
    </source>
</evidence>
<sequence>MIIIWICALTAVSLVSLVSLIGVLTLSLKLEMLRKLTMFLVSFSAGVLLGGAFFHLIPEAVESGGFTPILSAIILAGIITFLFLERVIYWRHCHVPTSYEHPHPFALMNLVGDGFHNFIDGMIIAGAFLASIPLGITTTLAVILHEIPQEMGDFGVLIHGGFGRKKALLMNFAASVGAVLGAIVILLLNTKVAAISSFIVPFTAGGFIYIAGSDLIPEMKKETQSFKAILHIITLFLGLGVMLLLLKL</sequence>
<dbReference type="Pfam" id="PF02535">
    <property type="entry name" value="Zip"/>
    <property type="match status" value="2"/>
</dbReference>
<dbReference type="PANTHER" id="PTHR16950:SF16">
    <property type="entry name" value="ZINC TRANSPORTER ZIP13"/>
    <property type="match status" value="1"/>
</dbReference>
<evidence type="ECO:0000256" key="4">
    <source>
        <dbReference type="ARBA" id="ARBA00023136"/>
    </source>
</evidence>
<dbReference type="Proteomes" id="UP000176938">
    <property type="component" value="Unassembled WGS sequence"/>
</dbReference>
<feature type="transmembrane region" description="Helical" evidence="5">
    <location>
        <begin position="194"/>
        <end position="216"/>
    </location>
</feature>
<dbReference type="PANTHER" id="PTHR16950">
    <property type="entry name" value="ZINC TRANSPORTER SLC39A7 HISTIDINE-RICH MEMBRANE PROTEIN KE4"/>
    <property type="match status" value="1"/>
</dbReference>
<evidence type="ECO:0000256" key="1">
    <source>
        <dbReference type="ARBA" id="ARBA00004141"/>
    </source>
</evidence>
<name>A0A1F4RHS0_UNCSA</name>
<keyword evidence="2 5" id="KW-0812">Transmembrane</keyword>
<organism evidence="6 7">
    <name type="scientific">candidate division WOR-1 bacterium RIFCSPLOWO2_02_FULL_46_20</name>
    <dbReference type="NCBI Taxonomy" id="1802567"/>
    <lineage>
        <taxon>Bacteria</taxon>
        <taxon>Bacillati</taxon>
        <taxon>Saganbacteria</taxon>
    </lineage>
</organism>
<accession>A0A1F4RHS0</accession>
<feature type="transmembrane region" description="Helical" evidence="5">
    <location>
        <begin position="36"/>
        <end position="57"/>
    </location>
</feature>
<evidence type="ECO:0000313" key="7">
    <source>
        <dbReference type="Proteomes" id="UP000176938"/>
    </source>
</evidence>
<evidence type="ECO:0000256" key="2">
    <source>
        <dbReference type="ARBA" id="ARBA00022692"/>
    </source>
</evidence>
<feature type="transmembrane region" description="Helical" evidence="5">
    <location>
        <begin position="228"/>
        <end position="246"/>
    </location>
</feature>
<protein>
    <recommendedName>
        <fullName evidence="8">ZIP family metal transporter</fullName>
    </recommendedName>
</protein>
<keyword evidence="3 5" id="KW-1133">Transmembrane helix</keyword>
<dbReference type="GO" id="GO:0006882">
    <property type="term" value="P:intracellular zinc ion homeostasis"/>
    <property type="evidence" value="ECO:0007669"/>
    <property type="project" value="TreeGrafter"/>
</dbReference>
<dbReference type="InterPro" id="IPR003689">
    <property type="entry name" value="ZIP"/>
</dbReference>